<evidence type="ECO:0000313" key="2">
    <source>
        <dbReference type="Proteomes" id="UP000019113"/>
    </source>
</evidence>
<organism evidence="1 2">
    <name type="scientific">Halomonas huangheensis</name>
    <dbReference type="NCBI Taxonomy" id="1178482"/>
    <lineage>
        <taxon>Bacteria</taxon>
        <taxon>Pseudomonadati</taxon>
        <taxon>Pseudomonadota</taxon>
        <taxon>Gammaproteobacteria</taxon>
        <taxon>Oceanospirillales</taxon>
        <taxon>Halomonadaceae</taxon>
        <taxon>Halomonas</taxon>
    </lineage>
</organism>
<protein>
    <recommendedName>
        <fullName evidence="3">Phosphoglycerate mutase</fullName>
    </recommendedName>
</protein>
<comment type="caution">
    <text evidence="1">The sequence shown here is derived from an EMBL/GenBank/DDBJ whole genome shotgun (WGS) entry which is preliminary data.</text>
</comment>
<dbReference type="InterPro" id="IPR013078">
    <property type="entry name" value="His_Pase_superF_clade-1"/>
</dbReference>
<evidence type="ECO:0008006" key="3">
    <source>
        <dbReference type="Google" id="ProtNLM"/>
    </source>
</evidence>
<dbReference type="eggNOG" id="COG0406">
    <property type="taxonomic scope" value="Bacteria"/>
</dbReference>
<evidence type="ECO:0000313" key="1">
    <source>
        <dbReference type="EMBL" id="ERL50776.1"/>
    </source>
</evidence>
<dbReference type="STRING" id="1178482.AR456_19635"/>
<dbReference type="PIRSF" id="PIRSF000709">
    <property type="entry name" value="6PFK_2-Ptase"/>
    <property type="match status" value="1"/>
</dbReference>
<dbReference type="PATRIC" id="fig|1178482.3.peg.2347"/>
<dbReference type="AlphaFoldDB" id="W1N6J4"/>
<dbReference type="InterPro" id="IPR029033">
    <property type="entry name" value="His_PPase_superfam"/>
</dbReference>
<dbReference type="PANTHER" id="PTHR47821:SF2">
    <property type="entry name" value="PHOSPHOGLYCERATE MUTASE FAMILY PROTEIN"/>
    <property type="match status" value="1"/>
</dbReference>
<dbReference type="Proteomes" id="UP000019113">
    <property type="component" value="Unassembled WGS sequence"/>
</dbReference>
<reference evidence="1 2" key="1">
    <citation type="submission" date="2013-08" db="EMBL/GenBank/DDBJ databases">
        <title>draft genome of Halomonas huanghegensis, strain BJGMM-B45T.</title>
        <authorList>
            <person name="Miao C."/>
            <person name="Wan Y."/>
            <person name="Jin W."/>
        </authorList>
    </citation>
    <scope>NUCLEOTIDE SEQUENCE [LARGE SCALE GENOMIC DNA]</scope>
    <source>
        <strain evidence="1 2">BJGMM-B45</strain>
    </source>
</reference>
<dbReference type="Gene3D" id="3.40.50.1240">
    <property type="entry name" value="Phosphoglycerate mutase-like"/>
    <property type="match status" value="1"/>
</dbReference>
<dbReference type="EMBL" id="AVBC01000035">
    <property type="protein sequence ID" value="ERL50776.1"/>
    <property type="molecule type" value="Genomic_DNA"/>
</dbReference>
<proteinExistence type="predicted"/>
<sequence length="202" mass="22947">MKSNTSAPELHHLRNQYLVMRHGHSQANAMGLIVSSPEHGLLGYGLSAKGEEQLSRRISEWHLSAPQRILHSDFLRTTETAQRIADHFAIPLEPDVRLRERFFGDCDLQPDNCYHDVWEQDAEDPSQQHRDVESVCQVAERLCALIAELEQRYDDTSLLLVSHGDPLQILLTAAARRPLNEHREISPLMPADVRPLITSQGH</sequence>
<accession>W1N6J4</accession>
<dbReference type="SMART" id="SM00855">
    <property type="entry name" value="PGAM"/>
    <property type="match status" value="1"/>
</dbReference>
<dbReference type="SUPFAM" id="SSF53254">
    <property type="entry name" value="Phosphoglycerate mutase-like"/>
    <property type="match status" value="1"/>
</dbReference>
<dbReference type="PANTHER" id="PTHR47821">
    <property type="entry name" value="PHOSPHOGLYCERATE MUTASE FAMILY PROTEIN"/>
    <property type="match status" value="1"/>
</dbReference>
<gene>
    <name evidence="1" type="ORF">BJB45_19465</name>
</gene>
<keyword evidence="2" id="KW-1185">Reference proteome</keyword>
<dbReference type="RefSeq" id="WP_021819300.1">
    <property type="nucleotide sequence ID" value="NZ_AVBC01000035.1"/>
</dbReference>
<dbReference type="CDD" id="cd07040">
    <property type="entry name" value="HP"/>
    <property type="match status" value="1"/>
</dbReference>
<name>W1N6J4_9GAMM</name>
<dbReference type="Pfam" id="PF00300">
    <property type="entry name" value="His_Phos_1"/>
    <property type="match status" value="1"/>
</dbReference>